<keyword evidence="3" id="KW-1185">Reference proteome</keyword>
<gene>
    <name evidence="2" type="ordered locus">Mfla_2068</name>
</gene>
<dbReference type="eggNOG" id="COG1192">
    <property type="taxonomic scope" value="Bacteria"/>
</dbReference>
<dbReference type="InterPro" id="IPR050678">
    <property type="entry name" value="DNA_Partitioning_ATPase"/>
</dbReference>
<dbReference type="RefSeq" id="WP_011480289.1">
    <property type="nucleotide sequence ID" value="NC_007947.1"/>
</dbReference>
<dbReference type="CDD" id="cd02042">
    <property type="entry name" value="ParAB_family"/>
    <property type="match status" value="1"/>
</dbReference>
<dbReference type="Gene3D" id="3.40.50.300">
    <property type="entry name" value="P-loop containing nucleotide triphosphate hydrolases"/>
    <property type="match status" value="1"/>
</dbReference>
<sequence length="210" mass="23182">MSTVLIANPKGGSGKTTLATNLAGYFASRGRHVTLSDMDRQRSALQWLERRPYKLPLIHGQDGRHSYTNSLSADWTIVDSPAGLRGDKLKQAVKDADLILVPMQPSAFDMGATRDFLQTLQEEKSVRKGQTFVAMVGMRVDNRTRAALALQEFLAQSGFPCVGNLRSAQVYALAAEQGASLFDIRPSQVSRDLQQWAPLLHWLVNASKQK</sequence>
<dbReference type="PANTHER" id="PTHR13696:SF96">
    <property type="entry name" value="COBQ_COBB_MIND_PARA NUCLEOTIDE BINDING DOMAIN-CONTAINING PROTEIN"/>
    <property type="match status" value="1"/>
</dbReference>
<dbReference type="SUPFAM" id="SSF52540">
    <property type="entry name" value="P-loop containing nucleoside triphosphate hydrolases"/>
    <property type="match status" value="1"/>
</dbReference>
<feature type="domain" description="CobQ/CobB/MinD/ParA nucleotide binding" evidence="1">
    <location>
        <begin position="5"/>
        <end position="174"/>
    </location>
</feature>
<dbReference type="Proteomes" id="UP000002440">
    <property type="component" value="Chromosome"/>
</dbReference>
<proteinExistence type="predicted"/>
<dbReference type="EMBL" id="CP000284">
    <property type="protein sequence ID" value="ABE50335.1"/>
    <property type="molecule type" value="Genomic_DNA"/>
</dbReference>
<evidence type="ECO:0000259" key="1">
    <source>
        <dbReference type="Pfam" id="PF01656"/>
    </source>
</evidence>
<dbReference type="InterPro" id="IPR002586">
    <property type="entry name" value="CobQ/CobB/MinD/ParA_Nub-bd_dom"/>
</dbReference>
<organism evidence="2 3">
    <name type="scientific">Methylobacillus flagellatus (strain ATCC 51484 / DSM 6875 / VKM B-1610 / KT)</name>
    <dbReference type="NCBI Taxonomy" id="265072"/>
    <lineage>
        <taxon>Bacteria</taxon>
        <taxon>Pseudomonadati</taxon>
        <taxon>Pseudomonadota</taxon>
        <taxon>Betaproteobacteria</taxon>
        <taxon>Nitrosomonadales</taxon>
        <taxon>Methylophilaceae</taxon>
        <taxon>Methylobacillus</taxon>
    </lineage>
</organism>
<dbReference type="PANTHER" id="PTHR13696">
    <property type="entry name" value="P-LOOP CONTAINING NUCLEOSIDE TRIPHOSPHATE HYDROLASE"/>
    <property type="match status" value="1"/>
</dbReference>
<evidence type="ECO:0000313" key="3">
    <source>
        <dbReference type="Proteomes" id="UP000002440"/>
    </source>
</evidence>
<protein>
    <submittedName>
        <fullName evidence="2">Putative partition-related protein</fullName>
    </submittedName>
</protein>
<dbReference type="Pfam" id="PF01656">
    <property type="entry name" value="CbiA"/>
    <property type="match status" value="1"/>
</dbReference>
<dbReference type="OrthoDB" id="69313at2"/>
<reference evidence="2 3" key="1">
    <citation type="submission" date="2006-03" db="EMBL/GenBank/DDBJ databases">
        <title>Complete sequence of Methylobacillus flagellatus KT.</title>
        <authorList>
            <consortium name="US DOE Joint Genome Institute"/>
            <person name="Copeland A."/>
            <person name="Lucas S."/>
            <person name="Lapidus A."/>
            <person name="Barry K."/>
            <person name="Detter J.C."/>
            <person name="Glavina del Rio T."/>
            <person name="Hammon N."/>
            <person name="Israni S."/>
            <person name="Dalin E."/>
            <person name="Tice H."/>
            <person name="Pitluck S."/>
            <person name="Brettin T."/>
            <person name="Bruce D."/>
            <person name="Han C."/>
            <person name="Tapia R."/>
            <person name="Saunders E."/>
            <person name="Gilna P."/>
            <person name="Schmutz J."/>
            <person name="Larimer F."/>
            <person name="Land M."/>
            <person name="Kyrpides N."/>
            <person name="Anderson I."/>
            <person name="Richardson P."/>
        </authorList>
    </citation>
    <scope>NUCLEOTIDE SEQUENCE [LARGE SCALE GENOMIC DNA]</scope>
    <source>
        <strain evidence="3">KT / ATCC 51484 / DSM 6875</strain>
    </source>
</reference>
<dbReference type="HOGENOM" id="CLU_037612_5_0_4"/>
<dbReference type="KEGG" id="mfa:Mfla_2068"/>
<evidence type="ECO:0000313" key="2">
    <source>
        <dbReference type="EMBL" id="ABE50335.1"/>
    </source>
</evidence>
<dbReference type="PIRSF" id="PIRSF009320">
    <property type="entry name" value="Nuc_binding_HP_1000"/>
    <property type="match status" value="1"/>
</dbReference>
<dbReference type="STRING" id="265072.Mfla_2068"/>
<name>Q1GZK2_METFK</name>
<accession>Q1GZK2</accession>
<dbReference type="AlphaFoldDB" id="Q1GZK2"/>
<dbReference type="InterPro" id="IPR027417">
    <property type="entry name" value="P-loop_NTPase"/>
</dbReference>